<gene>
    <name evidence="3" type="ORF">RADP37_05460</name>
</gene>
<accession>A0A4Y1MRU9</accession>
<protein>
    <recommendedName>
        <fullName evidence="2">Peptidase S74 domain-containing protein</fullName>
    </recommendedName>
</protein>
<evidence type="ECO:0000313" key="3">
    <source>
        <dbReference type="EMBL" id="AWV20353.1"/>
    </source>
</evidence>
<dbReference type="RefSeq" id="WP_168550292.1">
    <property type="nucleotide sequence ID" value="NZ_CP025188.1"/>
</dbReference>
<evidence type="ECO:0000256" key="1">
    <source>
        <dbReference type="SAM" id="MobiDB-lite"/>
    </source>
</evidence>
<name>A0A4Y1MRU9_9PROT</name>
<dbReference type="AlphaFoldDB" id="A0A4Y1MRU9"/>
<feature type="region of interest" description="Disordered" evidence="1">
    <location>
        <begin position="1"/>
        <end position="20"/>
    </location>
</feature>
<feature type="domain" description="Peptidase S74" evidence="2">
    <location>
        <begin position="418"/>
        <end position="465"/>
    </location>
</feature>
<evidence type="ECO:0000259" key="2">
    <source>
        <dbReference type="Pfam" id="PF13884"/>
    </source>
</evidence>
<dbReference type="EMBL" id="CP025188">
    <property type="protein sequence ID" value="AWV20353.1"/>
    <property type="molecule type" value="Genomic_DNA"/>
</dbReference>
<sequence>MSGGSKTKTQTTTTNSAPWVGVQPHLTQSYGQYQDYINNPSPTPARNTAIDTLNGFAGNTNYNAGVGRLQSLAGDATQTYNANTDGLTQLGQTGAMNGQGVAAQGVLSGLASNGAMDATGYGTLTGLAGSGVDSGADRTALQRIMNGDNTDAQATAYNRSVLNGDYLTQNNPYFQDMVNNSIASARPSVDASFASSGRLGSGSHAAAFADSANRAATTLGYQDYQNERNNQTTAANSLNSAALQNAGLQSSAAQADAGIAATDLSSRLSAGQGLLSAGFQNAGVQNNAATGLLNSQQQDAATRMNAMQSAVSADQGLRNSWQNAASSLVSASTVPGEQYAQAANLEASNSPEQRLATYIQLLNGAQGGTSSQQVPVSSGSGLLTGLGAVSGLAGGLGALGRSTDGLLSLGSTVGGWLSDARAKENIRPVGLLHNGQTVYAYNYKDGSPTQIGLLAQEVARDRPEAIGNYGNTGLMSVNYDAATA</sequence>
<dbReference type="InterPro" id="IPR030392">
    <property type="entry name" value="S74_ICA"/>
</dbReference>
<feature type="compositionally biased region" description="Low complexity" evidence="1">
    <location>
        <begin position="1"/>
        <end position="14"/>
    </location>
</feature>
<geneLocation type="plasmid" evidence="3">
    <name>p1-AD2</name>
</geneLocation>
<proteinExistence type="predicted"/>
<organism evidence="3">
    <name type="scientific">Roseomonas mucosa</name>
    <dbReference type="NCBI Taxonomy" id="207340"/>
    <lineage>
        <taxon>Bacteria</taxon>
        <taxon>Pseudomonadati</taxon>
        <taxon>Pseudomonadota</taxon>
        <taxon>Alphaproteobacteria</taxon>
        <taxon>Acetobacterales</taxon>
        <taxon>Roseomonadaceae</taxon>
        <taxon>Roseomonas</taxon>
    </lineage>
</organism>
<reference evidence="3" key="1">
    <citation type="submission" date="2017-12" db="EMBL/GenBank/DDBJ databases">
        <authorList>
            <person name="Martens C."/>
            <person name="Dahlstrom E."/>
            <person name="Barbian K."/>
            <person name="Sykora L."/>
            <person name="Ricklefs S."/>
            <person name="Bruno D."/>
            <person name="Anzick I."/>
            <person name="Myles I."/>
            <person name="Datta S.K."/>
        </authorList>
    </citation>
    <scope>NUCLEOTIDE SEQUENCE</scope>
    <source>
        <strain evidence="3">AD2</strain>
        <plasmid evidence="3">p1-AD2</plasmid>
    </source>
</reference>
<keyword evidence="3" id="KW-0614">Plasmid</keyword>
<dbReference type="Pfam" id="PF13884">
    <property type="entry name" value="Peptidase_S74"/>
    <property type="match status" value="1"/>
</dbReference>